<comment type="similarity">
    <text evidence="1">Belongs to the UPF0231 family.</text>
</comment>
<evidence type="ECO:0000313" key="2">
    <source>
        <dbReference type="EMBL" id="WDD99742.1"/>
    </source>
</evidence>
<dbReference type="RefSeq" id="WP_044834138.1">
    <property type="nucleotide sequence ID" value="NZ_CP059735.1"/>
</dbReference>
<protein>
    <submittedName>
        <fullName evidence="2">YacL family protein</fullName>
    </submittedName>
</protein>
<name>A0AAF0C3N8_9GAMM</name>
<evidence type="ECO:0000256" key="1">
    <source>
        <dbReference type="ARBA" id="ARBA00005367"/>
    </source>
</evidence>
<gene>
    <name evidence="2" type="ORF">SG35_003475</name>
</gene>
<reference evidence="2 3" key="1">
    <citation type="journal article" date="2015" name="Genome Announc.">
        <title>Draft Genome Sequences of Marine Isolates of Thalassomonas viridans and Thalassomonas actiniarum.</title>
        <authorList>
            <person name="Olonade I."/>
            <person name="van Zyl L.J."/>
            <person name="Trindade M."/>
        </authorList>
    </citation>
    <scope>NUCLEOTIDE SEQUENCE [LARGE SCALE GENOMIC DNA]</scope>
    <source>
        <strain evidence="2 3">A5K-106</strain>
    </source>
</reference>
<dbReference type="EMBL" id="CP059735">
    <property type="protein sequence ID" value="WDD99742.1"/>
    <property type="molecule type" value="Genomic_DNA"/>
</dbReference>
<dbReference type="AlphaFoldDB" id="A0AAF0C3N8"/>
<dbReference type="KEGG" id="tact:SG35_003475"/>
<keyword evidence="3" id="KW-1185">Reference proteome</keyword>
<sequence length="128" mass="14335">MEYEFVHDAITGAAKAKFSYGHEVIGPWLEVEIGDNTEKMRDLLTAIANIDSGKNNEIMITGREYSVTFSHDDVIVQNNSSINGEAQEMPAELAEDFDDYEQSCSSSCGIDDFRQLLLSWAKFTNTLQ</sequence>
<dbReference type="PIRSF" id="PIRSF006287">
    <property type="entry name" value="UCP006287"/>
    <property type="match status" value="1"/>
</dbReference>
<dbReference type="Proteomes" id="UP000032568">
    <property type="component" value="Chromosome"/>
</dbReference>
<reference evidence="2 3" key="2">
    <citation type="journal article" date="2022" name="Mar. Drugs">
        <title>Bioassay-Guided Fractionation Leads to the Detection of Cholic Acid Generated by the Rare Thalassomonas sp.</title>
        <authorList>
            <person name="Pheiffer F."/>
            <person name="Schneider Y.K."/>
            <person name="Hansen E.H."/>
            <person name="Andersen J.H."/>
            <person name="Isaksson J."/>
            <person name="Busche T."/>
            <person name="R C."/>
            <person name="Kalinowski J."/>
            <person name="Zyl L.V."/>
            <person name="Trindade M."/>
        </authorList>
    </citation>
    <scope>NUCLEOTIDE SEQUENCE [LARGE SCALE GENOMIC DNA]</scope>
    <source>
        <strain evidence="2 3">A5K-106</strain>
    </source>
</reference>
<evidence type="ECO:0000313" key="3">
    <source>
        <dbReference type="Proteomes" id="UP000032568"/>
    </source>
</evidence>
<accession>A0AAF0C3N8</accession>
<organism evidence="2 3">
    <name type="scientific">Thalassomonas actiniarum</name>
    <dbReference type="NCBI Taxonomy" id="485447"/>
    <lineage>
        <taxon>Bacteria</taxon>
        <taxon>Pseudomonadati</taxon>
        <taxon>Pseudomonadota</taxon>
        <taxon>Gammaproteobacteria</taxon>
        <taxon>Alteromonadales</taxon>
        <taxon>Colwelliaceae</taxon>
        <taxon>Thalassomonas</taxon>
    </lineage>
</organism>
<dbReference type="Pfam" id="PF06062">
    <property type="entry name" value="UPF0231"/>
    <property type="match status" value="1"/>
</dbReference>
<proteinExistence type="inferred from homology"/>
<dbReference type="InterPro" id="IPR008249">
    <property type="entry name" value="UPF0231"/>
</dbReference>